<comment type="caution">
    <text evidence="1">The sequence shown here is derived from an EMBL/GenBank/DDBJ whole genome shotgun (WGS) entry which is preliminary data.</text>
</comment>
<dbReference type="AlphaFoldDB" id="A0A5J5DLK8"/>
<sequence>MAHRASLNCNLRSEHFLSSRPTTSERCKRPILLKRLSPADLQVKRGPADFE</sequence>
<dbReference type="EMBL" id="VOFY01000003">
    <property type="protein sequence ID" value="KAA8594172.1"/>
    <property type="molecule type" value="Genomic_DNA"/>
</dbReference>
<dbReference type="Proteomes" id="UP000327493">
    <property type="component" value="Chromosome 3"/>
</dbReference>
<proteinExistence type="predicted"/>
<evidence type="ECO:0000313" key="2">
    <source>
        <dbReference type="Proteomes" id="UP000327493"/>
    </source>
</evidence>
<reference evidence="1 2" key="1">
    <citation type="submission" date="2019-08" db="EMBL/GenBank/DDBJ databases">
        <title>A chromosome-level genome assembly, high-density linkage maps, and genome scans reveal the genomic architecture of hybrid incompatibilities underlying speciation via character displacement in darters (Percidae: Etheostominae).</title>
        <authorList>
            <person name="Moran R.L."/>
            <person name="Catchen J.M."/>
            <person name="Fuller R.C."/>
        </authorList>
    </citation>
    <scope>NUCLEOTIDE SEQUENCE [LARGE SCALE GENOMIC DNA]</scope>
    <source>
        <strain evidence="1">EspeVRDwgs_2016</strain>
        <tissue evidence="1">Muscle</tissue>
    </source>
</reference>
<name>A0A5J5DLK8_9PERO</name>
<organism evidence="1 2">
    <name type="scientific">Etheostoma spectabile</name>
    <name type="common">orangethroat darter</name>
    <dbReference type="NCBI Taxonomy" id="54343"/>
    <lineage>
        <taxon>Eukaryota</taxon>
        <taxon>Metazoa</taxon>
        <taxon>Chordata</taxon>
        <taxon>Craniata</taxon>
        <taxon>Vertebrata</taxon>
        <taxon>Euteleostomi</taxon>
        <taxon>Actinopterygii</taxon>
        <taxon>Neopterygii</taxon>
        <taxon>Teleostei</taxon>
        <taxon>Neoteleostei</taxon>
        <taxon>Acanthomorphata</taxon>
        <taxon>Eupercaria</taxon>
        <taxon>Perciformes</taxon>
        <taxon>Percoidei</taxon>
        <taxon>Percidae</taxon>
        <taxon>Etheostomatinae</taxon>
        <taxon>Etheostoma</taxon>
    </lineage>
</organism>
<gene>
    <name evidence="1" type="ORF">FQN60_005006</name>
</gene>
<accession>A0A5J5DLK8</accession>
<evidence type="ECO:0000313" key="1">
    <source>
        <dbReference type="EMBL" id="KAA8594172.1"/>
    </source>
</evidence>
<protein>
    <submittedName>
        <fullName evidence="1">Uncharacterized protein</fullName>
    </submittedName>
</protein>
<keyword evidence="2" id="KW-1185">Reference proteome</keyword>